<comment type="catalytic activity">
    <reaction evidence="4">
        <text>N-terminal L-lysyl-[protein] + L-leucyl-tRNA(Leu) = N-terminal L-leucyl-L-lysyl-[protein] + tRNA(Leu) + H(+)</text>
        <dbReference type="Rhea" id="RHEA:12340"/>
        <dbReference type="Rhea" id="RHEA-COMP:9613"/>
        <dbReference type="Rhea" id="RHEA-COMP:9622"/>
        <dbReference type="Rhea" id="RHEA-COMP:12670"/>
        <dbReference type="Rhea" id="RHEA-COMP:12671"/>
        <dbReference type="ChEBI" id="CHEBI:15378"/>
        <dbReference type="ChEBI" id="CHEBI:65249"/>
        <dbReference type="ChEBI" id="CHEBI:78442"/>
        <dbReference type="ChEBI" id="CHEBI:78494"/>
        <dbReference type="ChEBI" id="CHEBI:133043"/>
        <dbReference type="EC" id="2.3.2.6"/>
    </reaction>
</comment>
<comment type="similarity">
    <text evidence="4">Belongs to the L/F-transferase family.</text>
</comment>
<evidence type="ECO:0000256" key="2">
    <source>
        <dbReference type="ARBA" id="ARBA00022679"/>
    </source>
</evidence>
<proteinExistence type="inferred from homology"/>
<comment type="caution">
    <text evidence="6">The sequence shown here is derived from an EMBL/GenBank/DDBJ whole genome shotgun (WGS) entry which is preliminary data.</text>
</comment>
<accession>A0AAP6JER3</accession>
<keyword evidence="3 4" id="KW-0012">Acyltransferase</keyword>
<dbReference type="InterPro" id="IPR042203">
    <property type="entry name" value="Leu/Phe-tRNA_Trfase_C"/>
</dbReference>
<organism evidence="6 7">
    <name type="scientific">Natronospira elongata</name>
    <dbReference type="NCBI Taxonomy" id="3110268"/>
    <lineage>
        <taxon>Bacteria</taxon>
        <taxon>Pseudomonadati</taxon>
        <taxon>Pseudomonadota</taxon>
        <taxon>Gammaproteobacteria</taxon>
        <taxon>Natronospirales</taxon>
        <taxon>Natronospiraceae</taxon>
        <taxon>Natronospira</taxon>
    </lineage>
</organism>
<evidence type="ECO:0000256" key="3">
    <source>
        <dbReference type="ARBA" id="ARBA00023315"/>
    </source>
</evidence>
<comment type="subcellular location">
    <subcellularLocation>
        <location evidence="4">Cytoplasm</location>
    </subcellularLocation>
</comment>
<dbReference type="GO" id="GO:0008914">
    <property type="term" value="F:leucyl-tRNA--protein transferase activity"/>
    <property type="evidence" value="ECO:0007669"/>
    <property type="project" value="UniProtKB-UniRule"/>
</dbReference>
<dbReference type="GO" id="GO:0030163">
    <property type="term" value="P:protein catabolic process"/>
    <property type="evidence" value="ECO:0007669"/>
    <property type="project" value="UniProtKB-UniRule"/>
</dbReference>
<reference evidence="6 7" key="1">
    <citation type="submission" date="2023-12" db="EMBL/GenBank/DDBJ databases">
        <title>Whole-genome sequencing of halo(alkali)philic microorganisms from hypersaline lakes.</title>
        <authorList>
            <person name="Sorokin D.Y."/>
            <person name="Merkel A.Y."/>
            <person name="Messina E."/>
            <person name="Yakimov M."/>
        </authorList>
    </citation>
    <scope>NUCLEOTIDE SEQUENCE [LARGE SCALE GENOMIC DNA]</scope>
    <source>
        <strain evidence="6 7">AB-CW1</strain>
    </source>
</reference>
<evidence type="ECO:0000313" key="7">
    <source>
        <dbReference type="Proteomes" id="UP001302316"/>
    </source>
</evidence>
<dbReference type="GO" id="GO:0005737">
    <property type="term" value="C:cytoplasm"/>
    <property type="evidence" value="ECO:0007669"/>
    <property type="project" value="UniProtKB-SubCell"/>
</dbReference>
<comment type="catalytic activity">
    <reaction evidence="4">
        <text>N-terminal L-arginyl-[protein] + L-leucyl-tRNA(Leu) = N-terminal L-leucyl-L-arginyl-[protein] + tRNA(Leu) + H(+)</text>
        <dbReference type="Rhea" id="RHEA:50416"/>
        <dbReference type="Rhea" id="RHEA-COMP:9613"/>
        <dbReference type="Rhea" id="RHEA-COMP:9622"/>
        <dbReference type="Rhea" id="RHEA-COMP:12672"/>
        <dbReference type="Rhea" id="RHEA-COMP:12673"/>
        <dbReference type="ChEBI" id="CHEBI:15378"/>
        <dbReference type="ChEBI" id="CHEBI:64719"/>
        <dbReference type="ChEBI" id="CHEBI:78442"/>
        <dbReference type="ChEBI" id="CHEBI:78494"/>
        <dbReference type="ChEBI" id="CHEBI:133044"/>
        <dbReference type="EC" id="2.3.2.6"/>
    </reaction>
</comment>
<evidence type="ECO:0000256" key="4">
    <source>
        <dbReference type="HAMAP-Rule" id="MF_00688"/>
    </source>
</evidence>
<dbReference type="NCBIfam" id="TIGR00667">
    <property type="entry name" value="aat"/>
    <property type="match status" value="1"/>
</dbReference>
<keyword evidence="1 4" id="KW-0963">Cytoplasm</keyword>
<dbReference type="SUPFAM" id="SSF55729">
    <property type="entry name" value="Acyl-CoA N-acyltransferases (Nat)"/>
    <property type="match status" value="1"/>
</dbReference>
<sequence length="257" mass="29276">MTALPWLDPRRAPHFPDPGQALEEPPGLLAAGGRLSPEWLLKAYSAGIFPWYDERSPILWWSPDPRMVLLPGELHISSRLARRLRRPDYRISLDQAFDQVIAACADTRLRPDQEGTWITAEMRDAYQTLHQLGHAHSIEVWQGDELIGGLYGVGIGRAFFGESMFSRQRDGSKIAMAWLDTQFQAWGMALMDCQIDNPHLRRMGARNLPREDFLARIARATASTLPKQAWHRLHVPDCCRSGDNSDRQLDKPETWQA</sequence>
<protein>
    <recommendedName>
        <fullName evidence="4">Leucyl/phenylalanyl-tRNA--protein transferase</fullName>
        <ecNumber evidence="4">2.3.2.6</ecNumber>
    </recommendedName>
    <alternativeName>
        <fullName evidence="4">L/F-transferase</fullName>
    </alternativeName>
    <alternativeName>
        <fullName evidence="4">Leucyltransferase</fullName>
    </alternativeName>
    <alternativeName>
        <fullName evidence="4">Phenyalanyltransferase</fullName>
    </alternativeName>
</protein>
<dbReference type="RefSeq" id="WP_346051123.1">
    <property type="nucleotide sequence ID" value="NZ_JAYGII010000011.1"/>
</dbReference>
<dbReference type="FunFam" id="3.40.630.70:FF:000001">
    <property type="entry name" value="Leucyl/phenylalanyl-tRNA--protein transferase"/>
    <property type="match status" value="1"/>
</dbReference>
<dbReference type="InterPro" id="IPR016181">
    <property type="entry name" value="Acyl_CoA_acyltransferase"/>
</dbReference>
<feature type="region of interest" description="Disordered" evidence="5">
    <location>
        <begin position="1"/>
        <end position="23"/>
    </location>
</feature>
<dbReference type="EC" id="2.3.2.6" evidence="4"/>
<dbReference type="EMBL" id="JAYGII010000011">
    <property type="protein sequence ID" value="MEA5445493.1"/>
    <property type="molecule type" value="Genomic_DNA"/>
</dbReference>
<dbReference type="Proteomes" id="UP001302316">
    <property type="component" value="Unassembled WGS sequence"/>
</dbReference>
<evidence type="ECO:0000256" key="1">
    <source>
        <dbReference type="ARBA" id="ARBA00022490"/>
    </source>
</evidence>
<dbReference type="Gene3D" id="3.40.630.70">
    <property type="entry name" value="Leucyl/phenylalanyl-tRNA-protein transferase, C-terminal domain"/>
    <property type="match status" value="1"/>
</dbReference>
<dbReference type="Gene3D" id="3.30.70.3550">
    <property type="entry name" value="Leucyl/phenylalanyl-tRNA-protein transferase, N-terminal domain"/>
    <property type="match status" value="1"/>
</dbReference>
<evidence type="ECO:0000256" key="5">
    <source>
        <dbReference type="SAM" id="MobiDB-lite"/>
    </source>
</evidence>
<dbReference type="InterPro" id="IPR004616">
    <property type="entry name" value="Leu/Phe-tRNA_Trfase"/>
</dbReference>
<dbReference type="HAMAP" id="MF_00688">
    <property type="entry name" value="Leu_Phe_trans"/>
    <property type="match status" value="1"/>
</dbReference>
<name>A0AAP6JER3_9GAMM</name>
<dbReference type="PANTHER" id="PTHR30098">
    <property type="entry name" value="LEUCYL/PHENYLALANYL-TRNA--PROTEIN TRANSFERASE"/>
    <property type="match status" value="1"/>
</dbReference>
<dbReference type="Pfam" id="PF03588">
    <property type="entry name" value="Leu_Phe_trans"/>
    <property type="match status" value="1"/>
</dbReference>
<keyword evidence="2 4" id="KW-0808">Transferase</keyword>
<comment type="catalytic activity">
    <reaction evidence="4">
        <text>L-phenylalanyl-tRNA(Phe) + an N-terminal L-alpha-aminoacyl-[protein] = an N-terminal L-phenylalanyl-L-alpha-aminoacyl-[protein] + tRNA(Phe)</text>
        <dbReference type="Rhea" id="RHEA:43632"/>
        <dbReference type="Rhea" id="RHEA-COMP:9668"/>
        <dbReference type="Rhea" id="RHEA-COMP:9699"/>
        <dbReference type="Rhea" id="RHEA-COMP:10636"/>
        <dbReference type="Rhea" id="RHEA-COMP:10637"/>
        <dbReference type="ChEBI" id="CHEBI:78442"/>
        <dbReference type="ChEBI" id="CHEBI:78531"/>
        <dbReference type="ChEBI" id="CHEBI:78597"/>
        <dbReference type="ChEBI" id="CHEBI:83561"/>
        <dbReference type="EC" id="2.3.2.6"/>
    </reaction>
</comment>
<dbReference type="AlphaFoldDB" id="A0AAP6JER3"/>
<comment type="function">
    <text evidence="4">Functions in the N-end rule pathway of protein degradation where it conjugates Leu, Phe and, less efficiently, Met from aminoacyl-tRNAs to the N-termini of proteins containing an N-terminal arginine or lysine.</text>
</comment>
<evidence type="ECO:0000313" key="6">
    <source>
        <dbReference type="EMBL" id="MEA5445493.1"/>
    </source>
</evidence>
<dbReference type="InterPro" id="IPR042221">
    <property type="entry name" value="Leu/Phe-tRNA_Trfase_N"/>
</dbReference>
<dbReference type="PANTHER" id="PTHR30098:SF2">
    <property type="entry name" value="LEUCYL_PHENYLALANYL-TRNA--PROTEIN TRANSFERASE"/>
    <property type="match status" value="1"/>
</dbReference>
<keyword evidence="7" id="KW-1185">Reference proteome</keyword>
<gene>
    <name evidence="4 6" type="primary">aat</name>
    <name evidence="6" type="ORF">VCB98_06645</name>
</gene>